<evidence type="ECO:0000313" key="8">
    <source>
        <dbReference type="Proteomes" id="UP000025061"/>
    </source>
</evidence>
<organism evidence="7 8">
    <name type="scientific">Hyphomonas hirschiana VP5</name>
    <dbReference type="NCBI Taxonomy" id="1280951"/>
    <lineage>
        <taxon>Bacteria</taxon>
        <taxon>Pseudomonadati</taxon>
        <taxon>Pseudomonadota</taxon>
        <taxon>Alphaproteobacteria</taxon>
        <taxon>Hyphomonadales</taxon>
        <taxon>Hyphomonadaceae</taxon>
        <taxon>Hyphomonas</taxon>
    </lineage>
</organism>
<dbReference type="PIRSF" id="PIRSF002741">
    <property type="entry name" value="MppA"/>
    <property type="match status" value="1"/>
</dbReference>
<dbReference type="PATRIC" id="fig|1280951.3.peg.2971"/>
<feature type="domain" description="Solute-binding protein family 5" evidence="6">
    <location>
        <begin position="76"/>
        <end position="458"/>
    </location>
</feature>
<dbReference type="RefSeq" id="WP_011647849.1">
    <property type="nucleotide sequence ID" value="NZ_ARYI01000015.1"/>
</dbReference>
<dbReference type="GO" id="GO:0043190">
    <property type="term" value="C:ATP-binding cassette (ABC) transporter complex"/>
    <property type="evidence" value="ECO:0007669"/>
    <property type="project" value="InterPro"/>
</dbReference>
<reference evidence="7 8" key="1">
    <citation type="submission" date="2013-04" db="EMBL/GenBank/DDBJ databases">
        <title>Hyphomonas hirschiana VP5 Genome Sequencing.</title>
        <authorList>
            <person name="Lai Q."/>
            <person name="Shao Z."/>
        </authorList>
    </citation>
    <scope>NUCLEOTIDE SEQUENCE [LARGE SCALE GENOMIC DNA]</scope>
    <source>
        <strain evidence="7 8">VP5</strain>
    </source>
</reference>
<keyword evidence="8" id="KW-1185">Reference proteome</keyword>
<dbReference type="Proteomes" id="UP000025061">
    <property type="component" value="Unassembled WGS sequence"/>
</dbReference>
<comment type="similarity">
    <text evidence="2">Belongs to the bacterial solute-binding protein 5 family.</text>
</comment>
<comment type="subcellular location">
    <subcellularLocation>
        <location evidence="1">Periplasm</location>
    </subcellularLocation>
</comment>
<dbReference type="AlphaFoldDB" id="A0A059FDT7"/>
<name>A0A059FDT7_9PROT</name>
<evidence type="ECO:0000256" key="3">
    <source>
        <dbReference type="ARBA" id="ARBA00022448"/>
    </source>
</evidence>
<evidence type="ECO:0000259" key="6">
    <source>
        <dbReference type="Pfam" id="PF00496"/>
    </source>
</evidence>
<dbReference type="GO" id="GO:0015833">
    <property type="term" value="P:peptide transport"/>
    <property type="evidence" value="ECO:0007669"/>
    <property type="project" value="TreeGrafter"/>
</dbReference>
<dbReference type="PANTHER" id="PTHR30290">
    <property type="entry name" value="PERIPLASMIC BINDING COMPONENT OF ABC TRANSPORTER"/>
    <property type="match status" value="1"/>
</dbReference>
<comment type="caution">
    <text evidence="7">The sequence shown here is derived from an EMBL/GenBank/DDBJ whole genome shotgun (WGS) entry which is preliminary data.</text>
</comment>
<evidence type="ECO:0000256" key="4">
    <source>
        <dbReference type="ARBA" id="ARBA00022729"/>
    </source>
</evidence>
<keyword evidence="3" id="KW-0813">Transport</keyword>
<proteinExistence type="inferred from homology"/>
<dbReference type="InterPro" id="IPR000914">
    <property type="entry name" value="SBP_5_dom"/>
</dbReference>
<dbReference type="PANTHER" id="PTHR30290:SF10">
    <property type="entry name" value="PERIPLASMIC OLIGOPEPTIDE-BINDING PROTEIN-RELATED"/>
    <property type="match status" value="1"/>
</dbReference>
<dbReference type="InterPro" id="IPR039424">
    <property type="entry name" value="SBP_5"/>
</dbReference>
<dbReference type="Gene3D" id="3.90.76.10">
    <property type="entry name" value="Dipeptide-binding Protein, Domain 1"/>
    <property type="match status" value="1"/>
</dbReference>
<feature type="signal peptide" evidence="5">
    <location>
        <begin position="1"/>
        <end position="20"/>
    </location>
</feature>
<dbReference type="Pfam" id="PF00496">
    <property type="entry name" value="SBP_bac_5"/>
    <property type="match status" value="1"/>
</dbReference>
<accession>A0A059FDT7</accession>
<dbReference type="OrthoDB" id="9803988at2"/>
<protein>
    <submittedName>
        <fullName evidence="7">Oligopeptide ABC transporter periplasmic oligopeptide-binding protein</fullName>
    </submittedName>
</protein>
<dbReference type="Gene3D" id="3.40.190.10">
    <property type="entry name" value="Periplasmic binding protein-like II"/>
    <property type="match status" value="1"/>
</dbReference>
<dbReference type="PROSITE" id="PS51257">
    <property type="entry name" value="PROKAR_LIPOPROTEIN"/>
    <property type="match status" value="1"/>
</dbReference>
<sequence length="541" mass="60273">MKMKSLLAGAASVMMAVTLAACGGGGSSGGEDVPTLRRGISAKVDTLDPHKSSAAWENIVIGDMMIGLTTDNADGKPVPGMAQSWEVDDTGTVWTFKLGDYTWSDGTPVTAEDFVYAFRRIQDPTVASQYASMLWLVKNAEKVNNGDLPPEEMGVRAVDAKTFEITLEYPAPYLPGLLSHYTTFPVPRQAVETFGDAWIQPDNIVVNGPYKLVYWRTGDQLVAEKNPTGFGAAEACFDRVVYFEIENEAAYENKISAGELDINNVFSGPRQSEIEAKFPGWIRTGPGLLTTYWTFNQQRAPFDDVRVRKALSMALDREFMVRNVMTPGFQAAYSFVPPEISNYDVPRPAVSWEDMPREERLVEARRLLEEAGFGPSNPLKFEFTHRSTGDNPKVAPVAQQNWAEIADWVEPVIVRQDTKVLYARLRQNDFQVSDAAWLADYDDPINFLYLLQSTTGQQNYGRYANAEYDALLAQSNAELDLAKRAEIFAKAEALMLEEYPITPMWVQVTQNLVDPTLTGWEDNAKDIHRSRFLCRSGAGAE</sequence>
<evidence type="ECO:0000313" key="7">
    <source>
        <dbReference type="EMBL" id="KCZ88784.1"/>
    </source>
</evidence>
<gene>
    <name evidence="7" type="ORF">HHI_14739</name>
</gene>
<feature type="chain" id="PRO_5001577263" evidence="5">
    <location>
        <begin position="21"/>
        <end position="541"/>
    </location>
</feature>
<evidence type="ECO:0000256" key="5">
    <source>
        <dbReference type="SAM" id="SignalP"/>
    </source>
</evidence>
<evidence type="ECO:0000256" key="2">
    <source>
        <dbReference type="ARBA" id="ARBA00005695"/>
    </source>
</evidence>
<dbReference type="GO" id="GO:1904680">
    <property type="term" value="F:peptide transmembrane transporter activity"/>
    <property type="evidence" value="ECO:0007669"/>
    <property type="project" value="TreeGrafter"/>
</dbReference>
<evidence type="ECO:0000256" key="1">
    <source>
        <dbReference type="ARBA" id="ARBA00004418"/>
    </source>
</evidence>
<dbReference type="FunFam" id="3.90.76.10:FF:000001">
    <property type="entry name" value="Oligopeptide ABC transporter substrate-binding protein"/>
    <property type="match status" value="1"/>
</dbReference>
<keyword evidence="4 5" id="KW-0732">Signal</keyword>
<dbReference type="Gene3D" id="3.10.105.10">
    <property type="entry name" value="Dipeptide-binding Protein, Domain 3"/>
    <property type="match status" value="1"/>
</dbReference>
<dbReference type="CDD" id="cd08504">
    <property type="entry name" value="PBP2_OppA"/>
    <property type="match status" value="1"/>
</dbReference>
<dbReference type="EMBL" id="ARYI01000015">
    <property type="protein sequence ID" value="KCZ88784.1"/>
    <property type="molecule type" value="Genomic_DNA"/>
</dbReference>
<dbReference type="SUPFAM" id="SSF53850">
    <property type="entry name" value="Periplasmic binding protein-like II"/>
    <property type="match status" value="1"/>
</dbReference>
<dbReference type="InterPro" id="IPR030678">
    <property type="entry name" value="Peptide/Ni-bd"/>
</dbReference>
<dbReference type="GO" id="GO:0030288">
    <property type="term" value="C:outer membrane-bounded periplasmic space"/>
    <property type="evidence" value="ECO:0007669"/>
    <property type="project" value="TreeGrafter"/>
</dbReference>